<keyword evidence="1" id="KW-0472">Membrane</keyword>
<accession>A0ABW9EAV1</accession>
<proteinExistence type="predicted"/>
<dbReference type="RefSeq" id="WP_408152581.1">
    <property type="nucleotide sequence ID" value="NZ_JAQQCL010000004.1"/>
</dbReference>
<evidence type="ECO:0000256" key="1">
    <source>
        <dbReference type="SAM" id="Phobius"/>
    </source>
</evidence>
<name>A0ABW9EAV1_9BURK</name>
<comment type="caution">
    <text evidence="2">The sequence shown here is derived from an EMBL/GenBank/DDBJ whole genome shotgun (WGS) entry which is preliminary data.</text>
</comment>
<keyword evidence="3" id="KW-1185">Reference proteome</keyword>
<sequence>MFYVIDRPADIVPGAWRRSALSFALPFVLSFALSFYHAARLDGESAARSAASHVIPAMTQPPLRSNS</sequence>
<keyword evidence="1" id="KW-1133">Transmembrane helix</keyword>
<keyword evidence="1" id="KW-0812">Transmembrane</keyword>
<dbReference type="EMBL" id="JAQQCL010000004">
    <property type="protein sequence ID" value="MFM0716138.1"/>
    <property type="molecule type" value="Genomic_DNA"/>
</dbReference>
<dbReference type="Proteomes" id="UP001629392">
    <property type="component" value="Unassembled WGS sequence"/>
</dbReference>
<organism evidence="2 3">
    <name type="scientific">Paraburkholderia strydomiana</name>
    <dbReference type="NCBI Taxonomy" id="1245417"/>
    <lineage>
        <taxon>Bacteria</taxon>
        <taxon>Pseudomonadati</taxon>
        <taxon>Pseudomonadota</taxon>
        <taxon>Betaproteobacteria</taxon>
        <taxon>Burkholderiales</taxon>
        <taxon>Burkholderiaceae</taxon>
        <taxon>Paraburkholderia</taxon>
    </lineage>
</organism>
<feature type="transmembrane region" description="Helical" evidence="1">
    <location>
        <begin position="20"/>
        <end position="39"/>
    </location>
</feature>
<protein>
    <submittedName>
        <fullName evidence="2">Uncharacterized protein</fullName>
    </submittedName>
</protein>
<gene>
    <name evidence="2" type="ORF">PQQ73_07355</name>
</gene>
<reference evidence="2 3" key="1">
    <citation type="journal article" date="2024" name="Chem. Sci.">
        <title>Discovery of megapolipeptins by genome mining of a Burkholderiales bacteria collection.</title>
        <authorList>
            <person name="Paulo B.S."/>
            <person name="Recchia M.J.J."/>
            <person name="Lee S."/>
            <person name="Fergusson C.H."/>
            <person name="Romanowski S.B."/>
            <person name="Hernandez A."/>
            <person name="Krull N."/>
            <person name="Liu D.Y."/>
            <person name="Cavanagh H."/>
            <person name="Bos A."/>
            <person name="Gray C.A."/>
            <person name="Murphy B.T."/>
            <person name="Linington R.G."/>
            <person name="Eustaquio A.S."/>
        </authorList>
    </citation>
    <scope>NUCLEOTIDE SEQUENCE [LARGE SCALE GENOMIC DNA]</scope>
    <source>
        <strain evidence="2 3">RL17-350-BIC-E</strain>
    </source>
</reference>
<evidence type="ECO:0000313" key="2">
    <source>
        <dbReference type="EMBL" id="MFM0716138.1"/>
    </source>
</evidence>
<evidence type="ECO:0000313" key="3">
    <source>
        <dbReference type="Proteomes" id="UP001629392"/>
    </source>
</evidence>